<dbReference type="PROSITE" id="PS50158">
    <property type="entry name" value="ZF_CCHC"/>
    <property type="match status" value="1"/>
</dbReference>
<evidence type="ECO:0000256" key="1">
    <source>
        <dbReference type="PROSITE-ProRule" id="PRU00047"/>
    </source>
</evidence>
<dbReference type="InterPro" id="IPR036875">
    <property type="entry name" value="Znf_CCHC_sf"/>
</dbReference>
<name>A0AAD2E5K9_9LAMI</name>
<accession>A0AAD2E5K9</accession>
<proteinExistence type="predicted"/>
<keyword evidence="1" id="KW-0862">Zinc</keyword>
<keyword evidence="1" id="KW-0479">Metal-binding</keyword>
<dbReference type="Gene3D" id="4.10.60.10">
    <property type="entry name" value="Zinc finger, CCHC-type"/>
    <property type="match status" value="1"/>
</dbReference>
<reference evidence="4" key="1">
    <citation type="submission" date="2023-05" db="EMBL/GenBank/DDBJ databases">
        <authorList>
            <person name="Huff M."/>
        </authorList>
    </citation>
    <scope>NUCLEOTIDE SEQUENCE</scope>
</reference>
<sequence>MGSGILCLLAEKWSESYAPIIIIINLDVMLKKCDTIGELKYYGPLKTDGEGISIPRSSASVQPMNQPNNATVSILCYWYLLDSIAKFKGEDLGSLPLKSENVGSTSGMNSIGFGTGYREPTASIMNYSGNTSNLARETAASENQVRSSTNQYSGSTLSSSGQLASYGSSNPTPVASAGGECFKCHQIGHWAKDCPGLSNGPPAYRSCNSTPGRYGNVPKQHVGGF</sequence>
<dbReference type="EMBL" id="OU503049">
    <property type="protein sequence ID" value="CAI9775630.1"/>
    <property type="molecule type" value="Genomic_DNA"/>
</dbReference>
<dbReference type="SUPFAM" id="SSF57756">
    <property type="entry name" value="Retrovirus zinc finger-like domains"/>
    <property type="match status" value="1"/>
</dbReference>
<feature type="domain" description="CCHC-type" evidence="3">
    <location>
        <begin position="181"/>
        <end position="195"/>
    </location>
</feature>
<evidence type="ECO:0000256" key="2">
    <source>
        <dbReference type="SAM" id="MobiDB-lite"/>
    </source>
</evidence>
<feature type="compositionally biased region" description="Polar residues" evidence="2">
    <location>
        <begin position="135"/>
        <end position="156"/>
    </location>
</feature>
<feature type="compositionally biased region" description="Low complexity" evidence="2">
    <location>
        <begin position="157"/>
        <end position="169"/>
    </location>
</feature>
<evidence type="ECO:0000313" key="5">
    <source>
        <dbReference type="Proteomes" id="UP000834106"/>
    </source>
</evidence>
<gene>
    <name evidence="4" type="ORF">FPE_LOCUS23060</name>
</gene>
<feature type="region of interest" description="Disordered" evidence="2">
    <location>
        <begin position="135"/>
        <end position="169"/>
    </location>
</feature>
<keyword evidence="5" id="KW-1185">Reference proteome</keyword>
<evidence type="ECO:0000259" key="3">
    <source>
        <dbReference type="PROSITE" id="PS50158"/>
    </source>
</evidence>
<keyword evidence="1" id="KW-0863">Zinc-finger</keyword>
<dbReference type="AlphaFoldDB" id="A0AAD2E5K9"/>
<dbReference type="GO" id="GO:0008270">
    <property type="term" value="F:zinc ion binding"/>
    <property type="evidence" value="ECO:0007669"/>
    <property type="project" value="UniProtKB-KW"/>
</dbReference>
<dbReference type="GO" id="GO:0003676">
    <property type="term" value="F:nucleic acid binding"/>
    <property type="evidence" value="ECO:0007669"/>
    <property type="project" value="InterPro"/>
</dbReference>
<dbReference type="Proteomes" id="UP000834106">
    <property type="component" value="Chromosome 14"/>
</dbReference>
<dbReference type="Pfam" id="PF00098">
    <property type="entry name" value="zf-CCHC"/>
    <property type="match status" value="1"/>
</dbReference>
<protein>
    <recommendedName>
        <fullName evidence="3">CCHC-type domain-containing protein</fullName>
    </recommendedName>
</protein>
<dbReference type="InterPro" id="IPR001878">
    <property type="entry name" value="Znf_CCHC"/>
</dbReference>
<organism evidence="4 5">
    <name type="scientific">Fraxinus pennsylvanica</name>
    <dbReference type="NCBI Taxonomy" id="56036"/>
    <lineage>
        <taxon>Eukaryota</taxon>
        <taxon>Viridiplantae</taxon>
        <taxon>Streptophyta</taxon>
        <taxon>Embryophyta</taxon>
        <taxon>Tracheophyta</taxon>
        <taxon>Spermatophyta</taxon>
        <taxon>Magnoliopsida</taxon>
        <taxon>eudicotyledons</taxon>
        <taxon>Gunneridae</taxon>
        <taxon>Pentapetalae</taxon>
        <taxon>asterids</taxon>
        <taxon>lamiids</taxon>
        <taxon>Lamiales</taxon>
        <taxon>Oleaceae</taxon>
        <taxon>Oleeae</taxon>
        <taxon>Fraxinus</taxon>
    </lineage>
</organism>
<evidence type="ECO:0000313" key="4">
    <source>
        <dbReference type="EMBL" id="CAI9775630.1"/>
    </source>
</evidence>
<dbReference type="SMART" id="SM00343">
    <property type="entry name" value="ZnF_C2HC"/>
    <property type="match status" value="1"/>
</dbReference>